<feature type="domain" description="YqaJ viral recombinase" evidence="1">
    <location>
        <begin position="120"/>
        <end position="229"/>
    </location>
</feature>
<dbReference type="InterPro" id="IPR011335">
    <property type="entry name" value="Restrct_endonuc-II-like"/>
</dbReference>
<name>A0ABD2WQR0_9HYME</name>
<dbReference type="Proteomes" id="UP001627154">
    <property type="component" value="Unassembled WGS sequence"/>
</dbReference>
<dbReference type="Gene3D" id="3.90.320.10">
    <property type="match status" value="1"/>
</dbReference>
<dbReference type="InterPro" id="IPR051703">
    <property type="entry name" value="NF-kappa-B_Signaling_Reg"/>
</dbReference>
<accession>A0ABD2WQR0</accession>
<reference evidence="2 3" key="1">
    <citation type="journal article" date="2024" name="bioRxiv">
        <title>A reference genome for Trichogramma kaykai: A tiny desert-dwelling parasitoid wasp with competing sex-ratio distorters.</title>
        <authorList>
            <person name="Culotta J."/>
            <person name="Lindsey A.R."/>
        </authorList>
    </citation>
    <scope>NUCLEOTIDE SEQUENCE [LARGE SCALE GENOMIC DNA]</scope>
    <source>
        <strain evidence="2 3">KSX58</strain>
    </source>
</reference>
<dbReference type="PANTHER" id="PTHR46609">
    <property type="entry name" value="EXONUCLEASE, PHAGE-TYPE/RECB, C-TERMINAL DOMAIN-CONTAINING PROTEIN"/>
    <property type="match status" value="1"/>
</dbReference>
<evidence type="ECO:0000313" key="3">
    <source>
        <dbReference type="Proteomes" id="UP001627154"/>
    </source>
</evidence>
<dbReference type="InterPro" id="IPR011604">
    <property type="entry name" value="PDDEXK-like_dom_sf"/>
</dbReference>
<evidence type="ECO:0000259" key="1">
    <source>
        <dbReference type="Pfam" id="PF09588"/>
    </source>
</evidence>
<dbReference type="AlphaFoldDB" id="A0ABD2WQR0"/>
<comment type="caution">
    <text evidence="2">The sequence shown here is derived from an EMBL/GenBank/DDBJ whole genome shotgun (WGS) entry which is preliminary data.</text>
</comment>
<dbReference type="Pfam" id="PF09588">
    <property type="entry name" value="YqaJ"/>
    <property type="match status" value="1"/>
</dbReference>
<organism evidence="2 3">
    <name type="scientific">Trichogramma kaykai</name>
    <dbReference type="NCBI Taxonomy" id="54128"/>
    <lineage>
        <taxon>Eukaryota</taxon>
        <taxon>Metazoa</taxon>
        <taxon>Ecdysozoa</taxon>
        <taxon>Arthropoda</taxon>
        <taxon>Hexapoda</taxon>
        <taxon>Insecta</taxon>
        <taxon>Pterygota</taxon>
        <taxon>Neoptera</taxon>
        <taxon>Endopterygota</taxon>
        <taxon>Hymenoptera</taxon>
        <taxon>Apocrita</taxon>
        <taxon>Proctotrupomorpha</taxon>
        <taxon>Chalcidoidea</taxon>
        <taxon>Trichogrammatidae</taxon>
        <taxon>Trichogramma</taxon>
    </lineage>
</organism>
<gene>
    <name evidence="2" type="ORF">TKK_010563</name>
</gene>
<dbReference type="SUPFAM" id="SSF52980">
    <property type="entry name" value="Restriction endonuclease-like"/>
    <property type="match status" value="1"/>
</dbReference>
<dbReference type="CDD" id="cd22343">
    <property type="entry name" value="PDDEXK_lambda_exonuclease-like"/>
    <property type="match status" value="1"/>
</dbReference>
<dbReference type="EMBL" id="JBJJXI010000083">
    <property type="protein sequence ID" value="KAL3395293.1"/>
    <property type="molecule type" value="Genomic_DNA"/>
</dbReference>
<proteinExistence type="predicted"/>
<dbReference type="GO" id="GO:0006281">
    <property type="term" value="P:DNA repair"/>
    <property type="evidence" value="ECO:0007669"/>
    <property type="project" value="UniProtKB-ARBA"/>
</dbReference>
<keyword evidence="3" id="KW-1185">Reference proteome</keyword>
<dbReference type="PANTHER" id="PTHR46609:SF8">
    <property type="entry name" value="YQAJ VIRAL RECOMBINASE DOMAIN-CONTAINING PROTEIN"/>
    <property type="match status" value="1"/>
</dbReference>
<dbReference type="InterPro" id="IPR019080">
    <property type="entry name" value="YqaJ_viral_recombinase"/>
</dbReference>
<evidence type="ECO:0000313" key="2">
    <source>
        <dbReference type="EMBL" id="KAL3395293.1"/>
    </source>
</evidence>
<sequence length="248" mass="28139">MGSNDSQRGELEKIRKINLSEEMINNILNLIKENLSSCAIEKSAKGRHHILCVDSSNKFSASDKEQWKIILNNQKNKLLEMLCNYDSGCELRPCCVQTYQSLSADPLKICEATRNWYARWLEERKYRITGSKCYSIFTYGKGKQVDWVKKAKNMLSAASYKTDAMKYGSNTEAEARSTYQALHPEYQVIESGLIISEDNPWLGYSPDGIIIHGSDKFLLEIKCPAMGKNNISEVVDNQLNKCLVKTGD</sequence>
<protein>
    <recommendedName>
        <fullName evidence="1">YqaJ viral recombinase domain-containing protein</fullName>
    </recommendedName>
</protein>